<name>A0A3G9GBL7_9NEIS</name>
<dbReference type="Gene3D" id="3.30.450.20">
    <property type="entry name" value="PAS domain"/>
    <property type="match status" value="6"/>
</dbReference>
<dbReference type="GO" id="GO:0006935">
    <property type="term" value="P:chemotaxis"/>
    <property type="evidence" value="ECO:0007669"/>
    <property type="project" value="InterPro"/>
</dbReference>
<dbReference type="GO" id="GO:0016020">
    <property type="term" value="C:membrane"/>
    <property type="evidence" value="ECO:0007669"/>
    <property type="project" value="InterPro"/>
</dbReference>
<evidence type="ECO:0000259" key="2">
    <source>
        <dbReference type="PROSITE" id="PS50111"/>
    </source>
</evidence>
<dbReference type="Pfam" id="PF08448">
    <property type="entry name" value="PAS_4"/>
    <property type="match status" value="2"/>
</dbReference>
<reference evidence="5 6" key="2">
    <citation type="journal article" date="2017" name="Genome Announc.">
        <title>Draft genome sequence of Aquitalea magnusonii strain H3, a plant growth-promoting bacterium of duckweed Lemna minor.</title>
        <authorList>
            <person name="Ishizawa H."/>
            <person name="Kuroda M."/>
            <person name="Ike M."/>
        </authorList>
    </citation>
    <scope>NUCLEOTIDE SEQUENCE [LARGE SCALE GENOMIC DNA]</scope>
    <source>
        <strain evidence="5 6">H3</strain>
    </source>
</reference>
<dbReference type="Pfam" id="PF13426">
    <property type="entry name" value="PAS_9"/>
    <property type="match status" value="1"/>
</dbReference>
<dbReference type="InterPro" id="IPR035965">
    <property type="entry name" value="PAS-like_dom_sf"/>
</dbReference>
<proteinExistence type="predicted"/>
<dbReference type="InterPro" id="IPR013655">
    <property type="entry name" value="PAS_fold_3"/>
</dbReference>
<organism evidence="5 6">
    <name type="scientific">Aquitalea magnusonii</name>
    <dbReference type="NCBI Taxonomy" id="332411"/>
    <lineage>
        <taxon>Bacteria</taxon>
        <taxon>Pseudomonadati</taxon>
        <taxon>Pseudomonadota</taxon>
        <taxon>Betaproteobacteria</taxon>
        <taxon>Neisseriales</taxon>
        <taxon>Chromobacteriaceae</taxon>
        <taxon>Aquitalea</taxon>
    </lineage>
</organism>
<feature type="domain" description="PAC" evidence="4">
    <location>
        <begin position="343"/>
        <end position="395"/>
    </location>
</feature>
<evidence type="ECO:0000259" key="3">
    <source>
        <dbReference type="PROSITE" id="PS50112"/>
    </source>
</evidence>
<dbReference type="SMART" id="SM00283">
    <property type="entry name" value="MA"/>
    <property type="match status" value="1"/>
</dbReference>
<feature type="domain" description="PAS" evidence="3">
    <location>
        <begin position="20"/>
        <end position="70"/>
    </location>
</feature>
<evidence type="ECO:0000256" key="1">
    <source>
        <dbReference type="PROSITE-ProRule" id="PRU00284"/>
    </source>
</evidence>
<dbReference type="Pfam" id="PF08447">
    <property type="entry name" value="PAS_3"/>
    <property type="match status" value="3"/>
</dbReference>
<dbReference type="InterPro" id="IPR013656">
    <property type="entry name" value="PAS_4"/>
</dbReference>
<dbReference type="PANTHER" id="PTHR24422:SF10">
    <property type="entry name" value="CHEMOTAXIS PROTEIN METHYLTRANSFERASE 2"/>
    <property type="match status" value="1"/>
</dbReference>
<feature type="domain" description="PAS" evidence="3">
    <location>
        <begin position="284"/>
        <end position="340"/>
    </location>
</feature>
<dbReference type="GO" id="GO:0007165">
    <property type="term" value="P:signal transduction"/>
    <property type="evidence" value="ECO:0007669"/>
    <property type="project" value="UniProtKB-KW"/>
</dbReference>
<dbReference type="CDD" id="cd00130">
    <property type="entry name" value="PAS"/>
    <property type="match status" value="6"/>
</dbReference>
<reference evidence="6" key="3">
    <citation type="journal article" date="2017" name="Plant Physiol. Biochem.">
        <title>Differential oxidative and antioxidative response of duckweed Lemna minor toward plant growth promoting/inhibiting bacteria.</title>
        <authorList>
            <person name="Ishizawa H."/>
            <person name="Kuroda M."/>
            <person name="Morikawa M."/>
            <person name="Ike M."/>
        </authorList>
    </citation>
    <scope>NUCLEOTIDE SEQUENCE [LARGE SCALE GENOMIC DNA]</scope>
    <source>
        <strain evidence="6">H3</strain>
    </source>
</reference>
<dbReference type="EMBL" id="AP018823">
    <property type="protein sequence ID" value="BBF84855.1"/>
    <property type="molecule type" value="Genomic_DNA"/>
</dbReference>
<evidence type="ECO:0000259" key="4">
    <source>
        <dbReference type="PROSITE" id="PS50113"/>
    </source>
</evidence>
<dbReference type="RefSeq" id="WP_145985776.1">
    <property type="nucleotide sequence ID" value="NZ_AP018823.1"/>
</dbReference>
<protein>
    <submittedName>
        <fullName evidence="5">Methyl-accepting chemotaxis protein</fullName>
    </submittedName>
</protein>
<dbReference type="OrthoDB" id="9765776at2"/>
<dbReference type="SUPFAM" id="SSF55785">
    <property type="entry name" value="PYP-like sensor domain (PAS domain)"/>
    <property type="match status" value="6"/>
</dbReference>
<dbReference type="InterPro" id="IPR001610">
    <property type="entry name" value="PAC"/>
</dbReference>
<feature type="domain" description="PAC" evidence="4">
    <location>
        <begin position="707"/>
        <end position="761"/>
    </location>
</feature>
<gene>
    <name evidence="5" type="ORF">DLM_1231</name>
</gene>
<dbReference type="PROSITE" id="PS50112">
    <property type="entry name" value="PAS"/>
    <property type="match status" value="5"/>
</dbReference>
<feature type="domain" description="PAS" evidence="3">
    <location>
        <begin position="162"/>
        <end position="192"/>
    </location>
</feature>
<dbReference type="InterPro" id="IPR000700">
    <property type="entry name" value="PAS-assoc_C"/>
</dbReference>
<dbReference type="GO" id="GO:0004888">
    <property type="term" value="F:transmembrane signaling receptor activity"/>
    <property type="evidence" value="ECO:0007669"/>
    <property type="project" value="InterPro"/>
</dbReference>
<keyword evidence="1" id="KW-0807">Transducer</keyword>
<dbReference type="SMART" id="SM00091">
    <property type="entry name" value="PAS"/>
    <property type="match status" value="6"/>
</dbReference>
<feature type="domain" description="PAC" evidence="4">
    <location>
        <begin position="99"/>
        <end position="151"/>
    </location>
</feature>
<dbReference type="InterPro" id="IPR050903">
    <property type="entry name" value="Bact_Chemotaxis_MeTrfase"/>
</dbReference>
<reference evidence="6" key="1">
    <citation type="journal article" date="2017" name="Biotechnol. Biofuels">
        <title>Evaluation of environmental bacterial communities as a factor affecting the growth of duckweed Lemna minor.</title>
        <authorList>
            <person name="Ishizawa H."/>
            <person name="Kuroda M."/>
            <person name="Morikawa M."/>
            <person name="Ike M."/>
        </authorList>
    </citation>
    <scope>NUCLEOTIDE SEQUENCE [LARGE SCALE GENOMIC DNA]</scope>
    <source>
        <strain evidence="6">H3</strain>
    </source>
</reference>
<keyword evidence="6" id="KW-1185">Reference proteome</keyword>
<dbReference type="SUPFAM" id="SSF58104">
    <property type="entry name" value="Methyl-accepting chemotaxis protein (MCP) signaling domain"/>
    <property type="match status" value="1"/>
</dbReference>
<dbReference type="AlphaFoldDB" id="A0A3G9GBL7"/>
<dbReference type="PRINTS" id="PR00260">
    <property type="entry name" value="CHEMTRNSDUCR"/>
</dbReference>
<feature type="domain" description="PAS" evidence="3">
    <location>
        <begin position="409"/>
        <end position="462"/>
    </location>
</feature>
<evidence type="ECO:0000313" key="6">
    <source>
        <dbReference type="Proteomes" id="UP000198290"/>
    </source>
</evidence>
<dbReference type="InterPro" id="IPR004090">
    <property type="entry name" value="Chemotax_Me-accpt_rcpt"/>
</dbReference>
<dbReference type="Gene3D" id="1.10.287.950">
    <property type="entry name" value="Methyl-accepting chemotaxis protein"/>
    <property type="match status" value="1"/>
</dbReference>
<dbReference type="NCBIfam" id="TIGR00229">
    <property type="entry name" value="sensory_box"/>
    <property type="match status" value="6"/>
</dbReference>
<dbReference type="PANTHER" id="PTHR24422">
    <property type="entry name" value="CHEMOTAXIS PROTEIN METHYLTRANSFERASE"/>
    <property type="match status" value="1"/>
</dbReference>
<dbReference type="Proteomes" id="UP000198290">
    <property type="component" value="Chromosome"/>
</dbReference>
<dbReference type="Pfam" id="PF00015">
    <property type="entry name" value="MCPsignal"/>
    <property type="match status" value="1"/>
</dbReference>
<sequence length="951" mass="106408">MINEATARISEALRICGGEASSELRDISEFFKAINRNQAIVEFDLHGIIVEANDNFLRLFGFKRDMLIGKHHHAIWIESQVNSGEYDALWKALCNGEAVSGEFHRKKASGEDIYIQAYYNPLLNEDGAPYRIIKFTADITARKKAQHEDQGKVAAVEQSQCVIEFDLDGRIVAVNDIFLRLMGYSHEGVIGQHHSMFCPVEVSQSDSYESFWNALRDGRAQCGEFQRLNHRHQPVWLQATYTPILGLDGKPFKVVKYATDITAAKEKALEDEGKVNAISRSQGVIEFDMAGIVQQANQNFLKLMGYELDEIKGQHHRLFVTEEEAESPAYRAFWQKMNKGEFDAGEYLRIGKNGKRIWIQATYNPIFDLEGKPVKVVKYCSDITSEKQDAQENRSRLKAVSESLCYAELDRESNFIQCNEQLCQVLGYTHSEMLGKGLQKLLFEEDQGSAANQDIWRELHRGHVYCGEMRVQAAGRQEVWISLNLTPVTGLAGELSKVILLARDITKEKLERLETEGKLSAINRAQAVIEFDLSGKVLGANDNFLALMGYRLEQIQGMHHRMFVDPQEISKADYQNFWERLARGEFFSGEYKRIANGGKEVWIQATYNPVLNPSGQPIKVVKIASDITQAKLHNAEYRAKVDAINAGQAMVEFDLQGNILTANRNFLAAMGYTLREIQGHHHSIFCTAEYTHSAEYRDFWLSLSEGKFVSGRFHRVGKFSRDVWIQATYNPILDLNGAVCKIIKYAYDVTKEVQMEREISQKSREMADSVSILVESINMVATLSGQASVLSGQAASVASEGSQALEQSLQLIAKIRRSADRIAEIVGVISEIANQTNLLAFNAAIEAARAGQHGVGFSVVAAEVRKLAERCSKAAQEITEQVQLADGQVDQGIEASQRAASNFKGIHHGVEQTASSIQEIVDVTRRQAELTTEVKHLITSLARNSGNTGSN</sequence>
<feature type="domain" description="PAC" evidence="4">
    <location>
        <begin position="587"/>
        <end position="639"/>
    </location>
</feature>
<dbReference type="InterPro" id="IPR004089">
    <property type="entry name" value="MCPsignal_dom"/>
</dbReference>
<dbReference type="SMART" id="SM00086">
    <property type="entry name" value="PAC"/>
    <property type="match status" value="6"/>
</dbReference>
<feature type="domain" description="PAC" evidence="4">
    <location>
        <begin position="465"/>
        <end position="517"/>
    </location>
</feature>
<accession>A0A3G9GBL7</accession>
<dbReference type="PROSITE" id="PS50113">
    <property type="entry name" value="PAC"/>
    <property type="match status" value="5"/>
</dbReference>
<feature type="domain" description="PAS" evidence="3">
    <location>
        <begin position="528"/>
        <end position="568"/>
    </location>
</feature>
<dbReference type="InterPro" id="IPR000014">
    <property type="entry name" value="PAS"/>
</dbReference>
<dbReference type="PROSITE" id="PS50111">
    <property type="entry name" value="CHEMOTAXIS_TRANSDUC_2"/>
    <property type="match status" value="1"/>
</dbReference>
<feature type="domain" description="Methyl-accepting transducer" evidence="2">
    <location>
        <begin position="765"/>
        <end position="951"/>
    </location>
</feature>
<evidence type="ECO:0000313" key="5">
    <source>
        <dbReference type="EMBL" id="BBF84855.1"/>
    </source>
</evidence>
<dbReference type="KEGG" id="amah:DLM_1231"/>